<feature type="compositionally biased region" description="Basic residues" evidence="1">
    <location>
        <begin position="100"/>
        <end position="109"/>
    </location>
</feature>
<dbReference type="GeneID" id="17325905"/>
<dbReference type="OrthoDB" id="5239630at2759"/>
<dbReference type="Proteomes" id="UP000012073">
    <property type="component" value="Unassembled WGS sequence"/>
</dbReference>
<dbReference type="InterPro" id="IPR019034">
    <property type="entry name" value="UPF0390"/>
</dbReference>
<evidence type="ECO:0000313" key="3">
    <source>
        <dbReference type="Proteomes" id="UP000012073"/>
    </source>
</evidence>
<sequence>MAQGSSRLSRPVAKGGRSNRKHGSKMKKGTLIRKPKKQSLAAAHNKSKKLTAAIGRNIERATGKRLAQNGGNLSVLKKVAKAAKSGGDESSKTAEAPKFNTKKRFRLTS</sequence>
<proteinExistence type="predicted"/>
<reference evidence="3" key="1">
    <citation type="journal article" date="2013" name="Proc. Natl. Acad. Sci. U.S.A.">
        <title>Genome structure and metabolic features in the red seaweed Chondrus crispus shed light on evolution of the Archaeplastida.</title>
        <authorList>
            <person name="Collen J."/>
            <person name="Porcel B."/>
            <person name="Carre W."/>
            <person name="Ball S.G."/>
            <person name="Chaparro C."/>
            <person name="Tonon T."/>
            <person name="Barbeyron T."/>
            <person name="Michel G."/>
            <person name="Noel B."/>
            <person name="Valentin K."/>
            <person name="Elias M."/>
            <person name="Artiguenave F."/>
            <person name="Arun A."/>
            <person name="Aury J.M."/>
            <person name="Barbosa-Neto J.F."/>
            <person name="Bothwell J.H."/>
            <person name="Bouget F.Y."/>
            <person name="Brillet L."/>
            <person name="Cabello-Hurtado F."/>
            <person name="Capella-Gutierrez S."/>
            <person name="Charrier B."/>
            <person name="Cladiere L."/>
            <person name="Cock J.M."/>
            <person name="Coelho S.M."/>
            <person name="Colleoni C."/>
            <person name="Czjzek M."/>
            <person name="Da Silva C."/>
            <person name="Delage L."/>
            <person name="Denoeud F."/>
            <person name="Deschamps P."/>
            <person name="Dittami S.M."/>
            <person name="Gabaldon T."/>
            <person name="Gachon C.M."/>
            <person name="Groisillier A."/>
            <person name="Herve C."/>
            <person name="Jabbari K."/>
            <person name="Katinka M."/>
            <person name="Kloareg B."/>
            <person name="Kowalczyk N."/>
            <person name="Labadie K."/>
            <person name="Leblanc C."/>
            <person name="Lopez P.J."/>
            <person name="McLachlan D.H."/>
            <person name="Meslet-Cladiere L."/>
            <person name="Moustafa A."/>
            <person name="Nehr Z."/>
            <person name="Nyvall Collen P."/>
            <person name="Panaud O."/>
            <person name="Partensky F."/>
            <person name="Poulain J."/>
            <person name="Rensing S.A."/>
            <person name="Rousvoal S."/>
            <person name="Samson G."/>
            <person name="Symeonidi A."/>
            <person name="Weissenbach J."/>
            <person name="Zambounis A."/>
            <person name="Wincker P."/>
            <person name="Boyen C."/>
        </authorList>
    </citation>
    <scope>NUCLEOTIDE SEQUENCE [LARGE SCALE GENOMIC DNA]</scope>
    <source>
        <strain evidence="3">cv. Stackhouse</strain>
    </source>
</reference>
<name>R7QLN0_CHOCR</name>
<dbReference type="KEGG" id="ccp:CHC_T00006128001"/>
<organism evidence="2 3">
    <name type="scientific">Chondrus crispus</name>
    <name type="common">Carrageen Irish moss</name>
    <name type="synonym">Polymorpha crispa</name>
    <dbReference type="NCBI Taxonomy" id="2769"/>
    <lineage>
        <taxon>Eukaryota</taxon>
        <taxon>Rhodophyta</taxon>
        <taxon>Florideophyceae</taxon>
        <taxon>Rhodymeniophycidae</taxon>
        <taxon>Gigartinales</taxon>
        <taxon>Gigartinaceae</taxon>
        <taxon>Chondrus</taxon>
    </lineage>
</organism>
<gene>
    <name evidence="2" type="ORF">CHC_T00006128001</name>
</gene>
<evidence type="ECO:0000313" key="2">
    <source>
        <dbReference type="EMBL" id="CDF38305.1"/>
    </source>
</evidence>
<dbReference type="AlphaFoldDB" id="R7QLN0"/>
<protein>
    <submittedName>
        <fullName evidence="2">Uncharacterized protein</fullName>
    </submittedName>
</protein>
<dbReference type="Pfam" id="PF09495">
    <property type="entry name" value="DUF2462"/>
    <property type="match status" value="1"/>
</dbReference>
<dbReference type="Gramene" id="CDF38305">
    <property type="protein sequence ID" value="CDF38305"/>
    <property type="gene ID" value="CHC_T00006128001"/>
</dbReference>
<evidence type="ECO:0000256" key="1">
    <source>
        <dbReference type="SAM" id="MobiDB-lite"/>
    </source>
</evidence>
<dbReference type="EMBL" id="HG001914">
    <property type="protein sequence ID" value="CDF38305.1"/>
    <property type="molecule type" value="Genomic_DNA"/>
</dbReference>
<feature type="region of interest" description="Disordered" evidence="1">
    <location>
        <begin position="1"/>
        <end position="52"/>
    </location>
</feature>
<dbReference type="RefSeq" id="XP_005718190.1">
    <property type="nucleotide sequence ID" value="XM_005718133.1"/>
</dbReference>
<feature type="compositionally biased region" description="Basic residues" evidence="1">
    <location>
        <begin position="17"/>
        <end position="37"/>
    </location>
</feature>
<feature type="region of interest" description="Disordered" evidence="1">
    <location>
        <begin position="82"/>
        <end position="109"/>
    </location>
</feature>
<accession>R7QLN0</accession>
<keyword evidence="3" id="KW-1185">Reference proteome</keyword>